<dbReference type="AlphaFoldDB" id="E7RU85"/>
<dbReference type="RefSeq" id="WP_005671729.1">
    <property type="nucleotide sequence ID" value="NZ_CP146288.1"/>
</dbReference>
<proteinExistence type="predicted"/>
<dbReference type="GO" id="GO:0003841">
    <property type="term" value="F:1-acylglycerol-3-phosphate O-acyltransferase activity"/>
    <property type="evidence" value="ECO:0007669"/>
    <property type="project" value="TreeGrafter"/>
</dbReference>
<evidence type="ECO:0000313" key="7">
    <source>
        <dbReference type="EMBL" id="EFV95868.1"/>
    </source>
</evidence>
<keyword evidence="8" id="KW-1185">Reference proteome</keyword>
<dbReference type="CDD" id="cd07989">
    <property type="entry name" value="LPLAT_AGPAT-like"/>
    <property type="match status" value="1"/>
</dbReference>
<reference evidence="7 8" key="1">
    <citation type="submission" date="2010-12" db="EMBL/GenBank/DDBJ databases">
        <authorList>
            <person name="Muzny D."/>
            <person name="Qin X."/>
            <person name="Deng J."/>
            <person name="Jiang H."/>
            <person name="Liu Y."/>
            <person name="Qu J."/>
            <person name="Song X.-Z."/>
            <person name="Zhang L."/>
            <person name="Thornton R."/>
            <person name="Coyle M."/>
            <person name="Francisco L."/>
            <person name="Jackson L."/>
            <person name="Javaid M."/>
            <person name="Korchina V."/>
            <person name="Kovar C."/>
            <person name="Mata R."/>
            <person name="Mathew T."/>
            <person name="Ngo R."/>
            <person name="Nguyen L."/>
            <person name="Nguyen N."/>
            <person name="Okwuonu G."/>
            <person name="Ongeri F."/>
            <person name="Pham C."/>
            <person name="Simmons D."/>
            <person name="Wilczek-Boney K."/>
            <person name="Hale W."/>
            <person name="Jakkamsetti A."/>
            <person name="Pham P."/>
            <person name="Ruth R."/>
            <person name="San Lucas F."/>
            <person name="Warren J."/>
            <person name="Zhang J."/>
            <person name="Zhao Z."/>
            <person name="Zhou C."/>
            <person name="Zhu D."/>
            <person name="Lee S."/>
            <person name="Bess C."/>
            <person name="Blankenburg K."/>
            <person name="Forbes L."/>
            <person name="Fu Q."/>
            <person name="Gubbala S."/>
            <person name="Hirani K."/>
            <person name="Jayaseelan J.C."/>
            <person name="Lara F."/>
            <person name="Munidasa M."/>
            <person name="Palculict T."/>
            <person name="Patil S."/>
            <person name="Pu L.-L."/>
            <person name="Saada N."/>
            <person name="Tang L."/>
            <person name="Weissenberger G."/>
            <person name="Zhu Y."/>
            <person name="Hemphill L."/>
            <person name="Shang Y."/>
            <person name="Youmans B."/>
            <person name="Ayvaz T."/>
            <person name="Ross M."/>
            <person name="Santibanez J."/>
            <person name="Aqrawi P."/>
            <person name="Gross S."/>
            <person name="Joshi V."/>
            <person name="Fowler G."/>
            <person name="Nazareth L."/>
            <person name="Reid J."/>
            <person name="Worley K."/>
            <person name="Petrosino J."/>
            <person name="Highlander S."/>
            <person name="Gibbs R."/>
        </authorList>
    </citation>
    <scope>NUCLEOTIDE SEQUENCE [LARGE SCALE GENOMIC DNA]</scope>
    <source>
        <strain evidence="7 8">ATCC 51599</strain>
    </source>
</reference>
<dbReference type="Proteomes" id="UP000011021">
    <property type="component" value="Unassembled WGS sequence"/>
</dbReference>
<evidence type="ECO:0000256" key="3">
    <source>
        <dbReference type="ARBA" id="ARBA00022679"/>
    </source>
</evidence>
<dbReference type="PANTHER" id="PTHR10434:SF64">
    <property type="entry name" value="1-ACYL-SN-GLYCEROL-3-PHOSPHATE ACYLTRANSFERASE-RELATED"/>
    <property type="match status" value="1"/>
</dbReference>
<dbReference type="GO" id="GO:0006654">
    <property type="term" value="P:phosphatidic acid biosynthetic process"/>
    <property type="evidence" value="ECO:0007669"/>
    <property type="project" value="TreeGrafter"/>
</dbReference>
<feature type="domain" description="Phospholipid/glycerol acyltransferase" evidence="6">
    <location>
        <begin position="77"/>
        <end position="189"/>
    </location>
</feature>
<dbReference type="PANTHER" id="PTHR10434">
    <property type="entry name" value="1-ACYL-SN-GLYCEROL-3-PHOSPHATE ACYLTRANSFERASE"/>
    <property type="match status" value="1"/>
</dbReference>
<keyword evidence="3 7" id="KW-0808">Transferase</keyword>
<sequence>MIPALRRAARLPLLTLLLVAGLVGLALMQPWLPQQGRRVLIRWWSCLLMRICGVKVQETWAGDPARPRTLAELAPGRLLVANHVSWLDIFAINSLATSAFVAKAEIKRWPVIGWLVSLAGTVYIARGNRRAVPDVLRQMRERLRTGFPVALFPEGTTNAGPELKPFHGNLLQAAIDEEAEIVPVGLKYLHTDGTPGVEAYYLDETTFMQSLWAVVGAKGLVVRVVVLDAVPSGGRERREVGERLRRAISDGMAGYMF</sequence>
<dbReference type="SUPFAM" id="SSF69593">
    <property type="entry name" value="Glycerol-3-phosphate (1)-acyltransferase"/>
    <property type="match status" value="1"/>
</dbReference>
<evidence type="ECO:0000256" key="2">
    <source>
        <dbReference type="ARBA" id="ARBA00022516"/>
    </source>
</evidence>
<organism evidence="7 8">
    <name type="scientific">Lautropia mirabilis ATCC 51599</name>
    <dbReference type="NCBI Taxonomy" id="887898"/>
    <lineage>
        <taxon>Bacteria</taxon>
        <taxon>Pseudomonadati</taxon>
        <taxon>Pseudomonadota</taxon>
        <taxon>Betaproteobacteria</taxon>
        <taxon>Burkholderiales</taxon>
        <taxon>Burkholderiaceae</taxon>
        <taxon>Lautropia</taxon>
    </lineage>
</organism>
<keyword evidence="2" id="KW-0444">Lipid biosynthesis</keyword>
<dbReference type="eggNOG" id="COG0204">
    <property type="taxonomic scope" value="Bacteria"/>
</dbReference>
<keyword evidence="5 7" id="KW-0012">Acyltransferase</keyword>
<evidence type="ECO:0000256" key="4">
    <source>
        <dbReference type="ARBA" id="ARBA00023098"/>
    </source>
</evidence>
<comment type="pathway">
    <text evidence="1">Lipid metabolism.</text>
</comment>
<dbReference type="Pfam" id="PF01553">
    <property type="entry name" value="Acyltransferase"/>
    <property type="match status" value="1"/>
</dbReference>
<dbReference type="InterPro" id="IPR002123">
    <property type="entry name" value="Plipid/glycerol_acylTrfase"/>
</dbReference>
<keyword evidence="4" id="KW-0443">Lipid metabolism</keyword>
<evidence type="ECO:0000256" key="1">
    <source>
        <dbReference type="ARBA" id="ARBA00005189"/>
    </source>
</evidence>
<dbReference type="EMBL" id="AEQP01000001">
    <property type="protein sequence ID" value="EFV95868.1"/>
    <property type="molecule type" value="Genomic_DNA"/>
</dbReference>
<name>E7RU85_9BURK</name>
<dbReference type="SMART" id="SM00563">
    <property type="entry name" value="PlsC"/>
    <property type="match status" value="1"/>
</dbReference>
<comment type="caution">
    <text evidence="7">The sequence shown here is derived from an EMBL/GenBank/DDBJ whole genome shotgun (WGS) entry which is preliminary data.</text>
</comment>
<dbReference type="HOGENOM" id="CLU_027938_0_1_4"/>
<accession>E7RU85</accession>
<evidence type="ECO:0000313" key="8">
    <source>
        <dbReference type="Proteomes" id="UP000011021"/>
    </source>
</evidence>
<dbReference type="STRING" id="887898.HMPREF0551_0051"/>
<evidence type="ECO:0000259" key="6">
    <source>
        <dbReference type="SMART" id="SM00563"/>
    </source>
</evidence>
<gene>
    <name evidence="7" type="ORF">HMPREF0551_0051</name>
</gene>
<evidence type="ECO:0000256" key="5">
    <source>
        <dbReference type="ARBA" id="ARBA00023315"/>
    </source>
</evidence>
<protein>
    <submittedName>
        <fullName evidence="7">Acyltransferase</fullName>
    </submittedName>
</protein>